<keyword evidence="2" id="KW-0472">Membrane</keyword>
<evidence type="ECO:0000313" key="3">
    <source>
        <dbReference type="EMBL" id="QJW91845.1"/>
    </source>
</evidence>
<reference evidence="3 4" key="1">
    <citation type="submission" date="2020-05" db="EMBL/GenBank/DDBJ databases">
        <title>Genome sequencing of Spirosoma sp. TS118.</title>
        <authorList>
            <person name="Lee J.-H."/>
            <person name="Jeong S."/>
            <person name="Zhao L."/>
            <person name="Jung J.-H."/>
            <person name="Kim M.-K."/>
            <person name="Lim S."/>
        </authorList>
    </citation>
    <scope>NUCLEOTIDE SEQUENCE [LARGE SCALE GENOMIC DNA]</scope>
    <source>
        <strain evidence="3 4">TS118</strain>
    </source>
</reference>
<dbReference type="KEGG" id="stae:HNV11_21905"/>
<evidence type="ECO:0000313" key="4">
    <source>
        <dbReference type="Proteomes" id="UP000502756"/>
    </source>
</evidence>
<name>A0A6M5YCP8_9BACT</name>
<sequence length="263" mass="28395">MEQNKQETRVVFWRNLAIHRYMAIAACLVVVCLFGWLYWPSTNTALPGNSQVAGAKGPAGLSNKDDGRSSKQEVVASAKETRISAGEQARSLPVDQGTEGGQLARAEKPAMTKSARSWRQPSAKPVFALDEAALAQTKVVETRANPAGIPADLGKPTATPAQEQLASKPGPSSERVLIVTIAEPEALVAARQAAKMAVEEKMVAAVDNKPEKESRAGTIWQQVKRIKQGEILARHDNDDDRGLLGRAYNGLKHSLDKDKPTKQ</sequence>
<keyword evidence="2" id="KW-0812">Transmembrane</keyword>
<dbReference type="RefSeq" id="WP_171741697.1">
    <property type="nucleotide sequence ID" value="NZ_CP053435.1"/>
</dbReference>
<organism evidence="3 4">
    <name type="scientific">Spirosoma taeanense</name>
    <dbReference type="NCBI Taxonomy" id="2735870"/>
    <lineage>
        <taxon>Bacteria</taxon>
        <taxon>Pseudomonadati</taxon>
        <taxon>Bacteroidota</taxon>
        <taxon>Cytophagia</taxon>
        <taxon>Cytophagales</taxon>
        <taxon>Cytophagaceae</taxon>
        <taxon>Spirosoma</taxon>
    </lineage>
</organism>
<keyword evidence="2" id="KW-1133">Transmembrane helix</keyword>
<feature type="transmembrane region" description="Helical" evidence="2">
    <location>
        <begin position="21"/>
        <end position="39"/>
    </location>
</feature>
<feature type="region of interest" description="Disordered" evidence="1">
    <location>
        <begin position="53"/>
        <end position="119"/>
    </location>
</feature>
<gene>
    <name evidence="3" type="ORF">HNV11_21905</name>
</gene>
<accession>A0A6M5YCP8</accession>
<keyword evidence="4" id="KW-1185">Reference proteome</keyword>
<feature type="region of interest" description="Disordered" evidence="1">
    <location>
        <begin position="146"/>
        <end position="171"/>
    </location>
</feature>
<dbReference type="AlphaFoldDB" id="A0A6M5YCP8"/>
<dbReference type="EMBL" id="CP053435">
    <property type="protein sequence ID" value="QJW91845.1"/>
    <property type="molecule type" value="Genomic_DNA"/>
</dbReference>
<dbReference type="Proteomes" id="UP000502756">
    <property type="component" value="Chromosome"/>
</dbReference>
<proteinExistence type="predicted"/>
<evidence type="ECO:0000256" key="1">
    <source>
        <dbReference type="SAM" id="MobiDB-lite"/>
    </source>
</evidence>
<evidence type="ECO:0000256" key="2">
    <source>
        <dbReference type="SAM" id="Phobius"/>
    </source>
</evidence>
<protein>
    <submittedName>
        <fullName evidence="3">Uncharacterized protein</fullName>
    </submittedName>
</protein>